<keyword evidence="3" id="KW-1185">Reference proteome</keyword>
<dbReference type="EMBL" id="JAWDGP010002181">
    <property type="protein sequence ID" value="KAK3784921.1"/>
    <property type="molecule type" value="Genomic_DNA"/>
</dbReference>
<feature type="region of interest" description="Disordered" evidence="1">
    <location>
        <begin position="41"/>
        <end position="65"/>
    </location>
</feature>
<protein>
    <submittedName>
        <fullName evidence="2">Uncharacterized protein</fullName>
    </submittedName>
</protein>
<comment type="caution">
    <text evidence="2">The sequence shown here is derived from an EMBL/GenBank/DDBJ whole genome shotgun (WGS) entry which is preliminary data.</text>
</comment>
<sequence length="87" mass="9782">MASERIWDISGLRQLVLILACFQFVSYSLSAFHGLESMEVSTPGRKRGAEDLANAEGSQEENSDQKHHAIIWRILPAVDTYDLKGEF</sequence>
<accession>A0AAE1DVU2</accession>
<gene>
    <name evidence="2" type="ORF">RRG08_012340</name>
</gene>
<dbReference type="Proteomes" id="UP001283361">
    <property type="component" value="Unassembled WGS sequence"/>
</dbReference>
<name>A0AAE1DVU2_9GAST</name>
<dbReference type="AlphaFoldDB" id="A0AAE1DVU2"/>
<evidence type="ECO:0000313" key="3">
    <source>
        <dbReference type="Proteomes" id="UP001283361"/>
    </source>
</evidence>
<proteinExistence type="predicted"/>
<evidence type="ECO:0000256" key="1">
    <source>
        <dbReference type="SAM" id="MobiDB-lite"/>
    </source>
</evidence>
<reference evidence="2" key="1">
    <citation type="journal article" date="2023" name="G3 (Bethesda)">
        <title>A reference genome for the long-term kleptoplast-retaining sea slug Elysia crispata morphotype clarki.</title>
        <authorList>
            <person name="Eastman K.E."/>
            <person name="Pendleton A.L."/>
            <person name="Shaikh M.A."/>
            <person name="Suttiyut T."/>
            <person name="Ogas R."/>
            <person name="Tomko P."/>
            <person name="Gavelis G."/>
            <person name="Widhalm J.R."/>
            <person name="Wisecaver J.H."/>
        </authorList>
    </citation>
    <scope>NUCLEOTIDE SEQUENCE</scope>
    <source>
        <strain evidence="2">ECLA1</strain>
    </source>
</reference>
<evidence type="ECO:0000313" key="2">
    <source>
        <dbReference type="EMBL" id="KAK3784921.1"/>
    </source>
</evidence>
<organism evidence="2 3">
    <name type="scientific">Elysia crispata</name>
    <name type="common">lettuce slug</name>
    <dbReference type="NCBI Taxonomy" id="231223"/>
    <lineage>
        <taxon>Eukaryota</taxon>
        <taxon>Metazoa</taxon>
        <taxon>Spiralia</taxon>
        <taxon>Lophotrochozoa</taxon>
        <taxon>Mollusca</taxon>
        <taxon>Gastropoda</taxon>
        <taxon>Heterobranchia</taxon>
        <taxon>Euthyneura</taxon>
        <taxon>Panpulmonata</taxon>
        <taxon>Sacoglossa</taxon>
        <taxon>Placobranchoidea</taxon>
        <taxon>Plakobranchidae</taxon>
        <taxon>Elysia</taxon>
    </lineage>
</organism>